<protein>
    <submittedName>
        <fullName evidence="1">Uncharacterized protein</fullName>
    </submittedName>
</protein>
<sequence>MRGQDAPTLTDCLRVYHYAKFSCKPKTAFITPDACSSGREFYKCANPVCDRVLWIQDPGTLILALG</sequence>
<comment type="caution">
    <text evidence="1">The sequence shown here is derived from an EMBL/GenBank/DDBJ whole genome shotgun (WGS) entry which is preliminary data.</text>
</comment>
<name>A0ACC2TPM6_9FUNG</name>
<organism evidence="1 2">
    <name type="scientific">Entomophthora muscae</name>
    <dbReference type="NCBI Taxonomy" id="34485"/>
    <lineage>
        <taxon>Eukaryota</taxon>
        <taxon>Fungi</taxon>
        <taxon>Fungi incertae sedis</taxon>
        <taxon>Zoopagomycota</taxon>
        <taxon>Entomophthoromycotina</taxon>
        <taxon>Entomophthoromycetes</taxon>
        <taxon>Entomophthorales</taxon>
        <taxon>Entomophthoraceae</taxon>
        <taxon>Entomophthora</taxon>
    </lineage>
</organism>
<dbReference type="EMBL" id="QTSX02002312">
    <property type="protein sequence ID" value="KAJ9076187.1"/>
    <property type="molecule type" value="Genomic_DNA"/>
</dbReference>
<evidence type="ECO:0000313" key="2">
    <source>
        <dbReference type="Proteomes" id="UP001165960"/>
    </source>
</evidence>
<accession>A0ACC2TPM6</accession>
<reference evidence="1" key="1">
    <citation type="submission" date="2022-04" db="EMBL/GenBank/DDBJ databases">
        <title>Genome of the entomopathogenic fungus Entomophthora muscae.</title>
        <authorList>
            <person name="Elya C."/>
            <person name="Lovett B.R."/>
            <person name="Lee E."/>
            <person name="Macias A.M."/>
            <person name="Hajek A.E."/>
            <person name="De Bivort B.L."/>
            <person name="Kasson M.T."/>
            <person name="De Fine Licht H.H."/>
            <person name="Stajich J.E."/>
        </authorList>
    </citation>
    <scope>NUCLEOTIDE SEQUENCE</scope>
    <source>
        <strain evidence="1">Berkeley</strain>
    </source>
</reference>
<dbReference type="Proteomes" id="UP001165960">
    <property type="component" value="Unassembled WGS sequence"/>
</dbReference>
<keyword evidence="2" id="KW-1185">Reference proteome</keyword>
<proteinExistence type="predicted"/>
<gene>
    <name evidence="1" type="ORF">DSO57_1028590</name>
</gene>
<evidence type="ECO:0000313" key="1">
    <source>
        <dbReference type="EMBL" id="KAJ9076187.1"/>
    </source>
</evidence>